<keyword evidence="8" id="KW-0902">Two-component regulatory system</keyword>
<evidence type="ECO:0000256" key="5">
    <source>
        <dbReference type="ARBA" id="ARBA00022741"/>
    </source>
</evidence>
<dbReference type="SUPFAM" id="SSF47384">
    <property type="entry name" value="Homodimeric domain of signal transducing histidine kinase"/>
    <property type="match status" value="1"/>
</dbReference>
<dbReference type="InterPro" id="IPR011006">
    <property type="entry name" value="CheY-like_superfamily"/>
</dbReference>
<dbReference type="InterPro" id="IPR003661">
    <property type="entry name" value="HisK_dim/P_dom"/>
</dbReference>
<feature type="modified residue" description="4-aspartylphosphate" evidence="11">
    <location>
        <position position="500"/>
    </location>
</feature>
<dbReference type="InterPro" id="IPR004358">
    <property type="entry name" value="Sig_transdc_His_kin-like_C"/>
</dbReference>
<evidence type="ECO:0000259" key="14">
    <source>
        <dbReference type="PROSITE" id="PS50110"/>
    </source>
</evidence>
<evidence type="ECO:0000256" key="3">
    <source>
        <dbReference type="ARBA" id="ARBA00022553"/>
    </source>
</evidence>
<evidence type="ECO:0000256" key="1">
    <source>
        <dbReference type="ARBA" id="ARBA00000085"/>
    </source>
</evidence>
<keyword evidence="5" id="KW-0547">Nucleotide-binding</keyword>
<feature type="transmembrane region" description="Helical" evidence="12">
    <location>
        <begin position="12"/>
        <end position="35"/>
    </location>
</feature>
<sequence length="581" mass="61204">MFGSLFDERFAGAAAGIYAYAPVRLVLCVAVTIFVGMGVGWAAALPWCAAALLAEAALLIATRQTARAPQGRAISGRACALVYMLAVLTWSMAGVLLWSADSVACQVAAAAFFASHLMYIQALHAHSPGAAIPTLPAVLLPAGVPLALPHFQGSDQALVCLSMLVVSLHTLVSMWVSLRKSRALQEAQTAIEAASDAKSAFLARMSHEIRTPLNGVLGMAQALAAETDLKPEHRRRLSVIQESGESLLVILNDILDLSKVEAGRLELEKIPFDLGEVVRAAQEAFGPQAATKGVSFRVDLDPRAAGVYLGDPTRFRQILYNLLSNAVKFTDRGEVALAVSWRNEVLEVEVSDSGVGIAPEDLARLFSRFQQVDTSTTRRYGGTGLGLSICRELAELMGGAIEAHSAPGTGARFTLLLPLRRVGDAETQLREVETPAERSAAALAEGGPPLRVLAAEDNAVNQLVLRTLLEQIGIDPVIVGDGAAAVEAWRATPCDLILMDVEMPVLDGVAAARAIRDAEAAEGRPRTPILALTANAMQHQVTAYLAAGLDGHVAKPIDAAQLYEAIASAAQSSRGDAAAVA</sequence>
<dbReference type="Pfam" id="PF02518">
    <property type="entry name" value="HATPase_c"/>
    <property type="match status" value="1"/>
</dbReference>
<dbReference type="InterPro" id="IPR003594">
    <property type="entry name" value="HATPase_dom"/>
</dbReference>
<keyword evidence="3 11" id="KW-0597">Phosphoprotein</keyword>
<dbReference type="SMART" id="SM00448">
    <property type="entry name" value="REC"/>
    <property type="match status" value="1"/>
</dbReference>
<dbReference type="CDD" id="cd00082">
    <property type="entry name" value="HisKA"/>
    <property type="match status" value="1"/>
</dbReference>
<feature type="transmembrane region" description="Helical" evidence="12">
    <location>
        <begin position="81"/>
        <end position="100"/>
    </location>
</feature>
<gene>
    <name evidence="15" type="ORF">DJ019_04935</name>
</gene>
<name>A0A328BJW9_9CAUL</name>
<keyword evidence="12" id="KW-0812">Transmembrane</keyword>
<evidence type="ECO:0000256" key="7">
    <source>
        <dbReference type="ARBA" id="ARBA00022840"/>
    </source>
</evidence>
<evidence type="ECO:0000256" key="12">
    <source>
        <dbReference type="SAM" id="Phobius"/>
    </source>
</evidence>
<dbReference type="EMBL" id="QFYS01000002">
    <property type="protein sequence ID" value="RAK67277.1"/>
    <property type="molecule type" value="Genomic_DNA"/>
</dbReference>
<evidence type="ECO:0000256" key="2">
    <source>
        <dbReference type="ARBA" id="ARBA00012438"/>
    </source>
</evidence>
<dbReference type="PANTHER" id="PTHR45339">
    <property type="entry name" value="HYBRID SIGNAL TRANSDUCTION HISTIDINE KINASE J"/>
    <property type="match status" value="1"/>
</dbReference>
<dbReference type="Proteomes" id="UP000249524">
    <property type="component" value="Unassembled WGS sequence"/>
</dbReference>
<dbReference type="PRINTS" id="PR00344">
    <property type="entry name" value="BCTRLSENSOR"/>
</dbReference>
<dbReference type="GO" id="GO:0005524">
    <property type="term" value="F:ATP binding"/>
    <property type="evidence" value="ECO:0007669"/>
    <property type="project" value="UniProtKB-KW"/>
</dbReference>
<dbReference type="InterPro" id="IPR005467">
    <property type="entry name" value="His_kinase_dom"/>
</dbReference>
<dbReference type="CDD" id="cd17546">
    <property type="entry name" value="REC_hyHK_CKI1_RcsC-like"/>
    <property type="match status" value="1"/>
</dbReference>
<evidence type="ECO:0000313" key="16">
    <source>
        <dbReference type="Proteomes" id="UP000249524"/>
    </source>
</evidence>
<dbReference type="PROSITE" id="PS50109">
    <property type="entry name" value="HIS_KIN"/>
    <property type="match status" value="1"/>
</dbReference>
<dbReference type="Gene3D" id="1.10.287.130">
    <property type="match status" value="1"/>
</dbReference>
<dbReference type="SUPFAM" id="SSF52172">
    <property type="entry name" value="CheY-like"/>
    <property type="match status" value="1"/>
</dbReference>
<dbReference type="Gene3D" id="3.30.565.10">
    <property type="entry name" value="Histidine kinase-like ATPase, C-terminal domain"/>
    <property type="match status" value="1"/>
</dbReference>
<feature type="transmembrane region" description="Helical" evidence="12">
    <location>
        <begin position="130"/>
        <end position="150"/>
    </location>
</feature>
<evidence type="ECO:0000256" key="4">
    <source>
        <dbReference type="ARBA" id="ARBA00022679"/>
    </source>
</evidence>
<keyword evidence="12" id="KW-1133">Transmembrane helix</keyword>
<accession>A0A328BJW9</accession>
<proteinExistence type="predicted"/>
<dbReference type="FunFam" id="3.30.565.10:FF:000010">
    <property type="entry name" value="Sensor histidine kinase RcsC"/>
    <property type="match status" value="1"/>
</dbReference>
<evidence type="ECO:0000256" key="11">
    <source>
        <dbReference type="PROSITE-ProRule" id="PRU00169"/>
    </source>
</evidence>
<dbReference type="InterPro" id="IPR036097">
    <property type="entry name" value="HisK_dim/P_sf"/>
</dbReference>
<dbReference type="CDD" id="cd16922">
    <property type="entry name" value="HATPase_EvgS-ArcB-TorS-like"/>
    <property type="match status" value="1"/>
</dbReference>
<dbReference type="RefSeq" id="WP_111274888.1">
    <property type="nucleotide sequence ID" value="NZ_QFYS01000002.1"/>
</dbReference>
<dbReference type="InterPro" id="IPR036890">
    <property type="entry name" value="HATPase_C_sf"/>
</dbReference>
<dbReference type="FunFam" id="1.10.287.130:FF:000002">
    <property type="entry name" value="Two-component osmosensing histidine kinase"/>
    <property type="match status" value="1"/>
</dbReference>
<feature type="transmembrane region" description="Helical" evidence="12">
    <location>
        <begin position="41"/>
        <end position="61"/>
    </location>
</feature>
<dbReference type="AlphaFoldDB" id="A0A328BJW9"/>
<dbReference type="InterPro" id="IPR001789">
    <property type="entry name" value="Sig_transdc_resp-reg_receiver"/>
</dbReference>
<dbReference type="PROSITE" id="PS50110">
    <property type="entry name" value="RESPONSE_REGULATORY"/>
    <property type="match status" value="1"/>
</dbReference>
<dbReference type="EC" id="2.7.13.3" evidence="2"/>
<protein>
    <recommendedName>
        <fullName evidence="10">Sensory/regulatory protein RpfC</fullName>
        <ecNumber evidence="2">2.7.13.3</ecNumber>
    </recommendedName>
</protein>
<keyword evidence="7" id="KW-0067">ATP-binding</keyword>
<feature type="domain" description="Response regulatory" evidence="14">
    <location>
        <begin position="451"/>
        <end position="570"/>
    </location>
</feature>
<dbReference type="Gene3D" id="3.40.50.2300">
    <property type="match status" value="1"/>
</dbReference>
<dbReference type="GO" id="GO:0000155">
    <property type="term" value="F:phosphorelay sensor kinase activity"/>
    <property type="evidence" value="ECO:0007669"/>
    <property type="project" value="InterPro"/>
</dbReference>
<feature type="domain" description="Histidine kinase" evidence="13">
    <location>
        <begin position="204"/>
        <end position="421"/>
    </location>
</feature>
<dbReference type="Pfam" id="PF00072">
    <property type="entry name" value="Response_reg"/>
    <property type="match status" value="1"/>
</dbReference>
<evidence type="ECO:0000256" key="8">
    <source>
        <dbReference type="ARBA" id="ARBA00023012"/>
    </source>
</evidence>
<keyword evidence="6 15" id="KW-0418">Kinase</keyword>
<dbReference type="SUPFAM" id="SSF55874">
    <property type="entry name" value="ATPase domain of HSP90 chaperone/DNA topoisomerase II/histidine kinase"/>
    <property type="match status" value="1"/>
</dbReference>
<dbReference type="SMART" id="SM00388">
    <property type="entry name" value="HisKA"/>
    <property type="match status" value="1"/>
</dbReference>
<dbReference type="SMART" id="SM00387">
    <property type="entry name" value="HATPase_c"/>
    <property type="match status" value="1"/>
</dbReference>
<evidence type="ECO:0000256" key="10">
    <source>
        <dbReference type="ARBA" id="ARBA00068150"/>
    </source>
</evidence>
<evidence type="ECO:0000313" key="15">
    <source>
        <dbReference type="EMBL" id="RAK67277.1"/>
    </source>
</evidence>
<keyword evidence="12" id="KW-0472">Membrane</keyword>
<feature type="transmembrane region" description="Helical" evidence="12">
    <location>
        <begin position="156"/>
        <end position="178"/>
    </location>
</feature>
<comment type="catalytic activity">
    <reaction evidence="1">
        <text>ATP + protein L-histidine = ADP + protein N-phospho-L-histidine.</text>
        <dbReference type="EC" id="2.7.13.3"/>
    </reaction>
</comment>
<evidence type="ECO:0000259" key="13">
    <source>
        <dbReference type="PROSITE" id="PS50109"/>
    </source>
</evidence>
<comment type="caution">
    <text evidence="15">The sequence shown here is derived from an EMBL/GenBank/DDBJ whole genome shotgun (WGS) entry which is preliminary data.</text>
</comment>
<evidence type="ECO:0000256" key="6">
    <source>
        <dbReference type="ARBA" id="ARBA00022777"/>
    </source>
</evidence>
<keyword evidence="16" id="KW-1185">Reference proteome</keyword>
<organism evidence="15 16">
    <name type="scientific">Phenylobacterium kunshanense</name>
    <dbReference type="NCBI Taxonomy" id="1445034"/>
    <lineage>
        <taxon>Bacteria</taxon>
        <taxon>Pseudomonadati</taxon>
        <taxon>Pseudomonadota</taxon>
        <taxon>Alphaproteobacteria</taxon>
        <taxon>Caulobacterales</taxon>
        <taxon>Caulobacteraceae</taxon>
        <taxon>Phenylobacterium</taxon>
    </lineage>
</organism>
<keyword evidence="4" id="KW-0808">Transferase</keyword>
<dbReference type="OrthoDB" id="7178349at2"/>
<dbReference type="PANTHER" id="PTHR45339:SF1">
    <property type="entry name" value="HYBRID SIGNAL TRANSDUCTION HISTIDINE KINASE J"/>
    <property type="match status" value="1"/>
</dbReference>
<comment type="subunit">
    <text evidence="9">At low DSF concentrations, interacts with RpfF.</text>
</comment>
<reference evidence="15 16" key="1">
    <citation type="submission" date="2018-05" db="EMBL/GenBank/DDBJ databases">
        <authorList>
            <person name="Lanie J.A."/>
            <person name="Ng W.-L."/>
            <person name="Kazmierczak K.M."/>
            <person name="Andrzejewski T.M."/>
            <person name="Davidsen T.M."/>
            <person name="Wayne K.J."/>
            <person name="Tettelin H."/>
            <person name="Glass J.I."/>
            <person name="Rusch D."/>
            <person name="Podicherti R."/>
            <person name="Tsui H.-C.T."/>
            <person name="Winkler M.E."/>
        </authorList>
    </citation>
    <scope>NUCLEOTIDE SEQUENCE [LARGE SCALE GENOMIC DNA]</scope>
    <source>
        <strain evidence="15 16">BUT-10</strain>
    </source>
</reference>
<dbReference type="Pfam" id="PF00512">
    <property type="entry name" value="HisKA"/>
    <property type="match status" value="1"/>
</dbReference>
<evidence type="ECO:0000256" key="9">
    <source>
        <dbReference type="ARBA" id="ARBA00064003"/>
    </source>
</evidence>